<comment type="catalytic activity">
    <reaction evidence="9">
        <text>L-seryl-[protein] + ATP = O-phospho-L-seryl-[protein] + ADP + H(+)</text>
        <dbReference type="Rhea" id="RHEA:17989"/>
        <dbReference type="Rhea" id="RHEA-COMP:9863"/>
        <dbReference type="Rhea" id="RHEA-COMP:11604"/>
        <dbReference type="ChEBI" id="CHEBI:15378"/>
        <dbReference type="ChEBI" id="CHEBI:29999"/>
        <dbReference type="ChEBI" id="CHEBI:30616"/>
        <dbReference type="ChEBI" id="CHEBI:83421"/>
        <dbReference type="ChEBI" id="CHEBI:456216"/>
        <dbReference type="EC" id="2.7.11.1"/>
    </reaction>
</comment>
<evidence type="ECO:0000313" key="11">
    <source>
        <dbReference type="EMBL" id="TKA27393.1"/>
    </source>
</evidence>
<evidence type="ECO:0000256" key="5">
    <source>
        <dbReference type="ARBA" id="ARBA00019973"/>
    </source>
</evidence>
<name>A0A4U0TY25_9PEZI</name>
<dbReference type="PANTHER" id="PTHR48011:SF4">
    <property type="entry name" value="MITOGEN-ACTIVATED PROTEIN KINASE KINASE KINASE 19"/>
    <property type="match status" value="1"/>
</dbReference>
<evidence type="ECO:0000256" key="7">
    <source>
        <dbReference type="ARBA" id="ARBA00033194"/>
    </source>
</evidence>
<protein>
    <recommendedName>
        <fullName evidence="5">EKC/KEOPS complex subunit BUD32</fullName>
        <ecNumber evidence="3">2.7.11.1</ecNumber>
    </recommendedName>
    <alternativeName>
        <fullName evidence="6 7">Atypical Serine/threonine protein kinase BUD32</fullName>
    </alternativeName>
    <alternativeName>
        <fullName evidence="4">EKC/KEOPS complex subunit bud32</fullName>
    </alternativeName>
</protein>
<dbReference type="InterPro" id="IPR000719">
    <property type="entry name" value="Prot_kinase_dom"/>
</dbReference>
<dbReference type="GO" id="GO:0005524">
    <property type="term" value="F:ATP binding"/>
    <property type="evidence" value="ECO:0007669"/>
    <property type="project" value="InterPro"/>
</dbReference>
<dbReference type="Pfam" id="PF07714">
    <property type="entry name" value="PK_Tyr_Ser-Thr"/>
    <property type="match status" value="1"/>
</dbReference>
<organism evidence="11 12">
    <name type="scientific">Salinomyces thailandicus</name>
    <dbReference type="NCBI Taxonomy" id="706561"/>
    <lineage>
        <taxon>Eukaryota</taxon>
        <taxon>Fungi</taxon>
        <taxon>Dikarya</taxon>
        <taxon>Ascomycota</taxon>
        <taxon>Pezizomycotina</taxon>
        <taxon>Dothideomycetes</taxon>
        <taxon>Dothideomycetidae</taxon>
        <taxon>Mycosphaerellales</taxon>
        <taxon>Teratosphaeriaceae</taxon>
        <taxon>Salinomyces</taxon>
    </lineage>
</organism>
<evidence type="ECO:0000259" key="10">
    <source>
        <dbReference type="PROSITE" id="PS50011"/>
    </source>
</evidence>
<dbReference type="InterPro" id="IPR008266">
    <property type="entry name" value="Tyr_kinase_AS"/>
</dbReference>
<feature type="domain" description="Protein kinase" evidence="10">
    <location>
        <begin position="15"/>
        <end position="260"/>
    </location>
</feature>
<dbReference type="SUPFAM" id="SSF56112">
    <property type="entry name" value="Protein kinase-like (PK-like)"/>
    <property type="match status" value="1"/>
</dbReference>
<dbReference type="EC" id="2.7.11.1" evidence="3"/>
<evidence type="ECO:0000256" key="9">
    <source>
        <dbReference type="ARBA" id="ARBA00048679"/>
    </source>
</evidence>
<dbReference type="OrthoDB" id="1668230at2759"/>
<comment type="catalytic activity">
    <reaction evidence="8">
        <text>L-threonyl-[protein] + ATP = O-phospho-L-threonyl-[protein] + ADP + H(+)</text>
        <dbReference type="Rhea" id="RHEA:46608"/>
        <dbReference type="Rhea" id="RHEA-COMP:11060"/>
        <dbReference type="Rhea" id="RHEA-COMP:11605"/>
        <dbReference type="ChEBI" id="CHEBI:15378"/>
        <dbReference type="ChEBI" id="CHEBI:30013"/>
        <dbReference type="ChEBI" id="CHEBI:30616"/>
        <dbReference type="ChEBI" id="CHEBI:61977"/>
        <dbReference type="ChEBI" id="CHEBI:456216"/>
        <dbReference type="EC" id="2.7.11.1"/>
    </reaction>
</comment>
<dbReference type="InterPro" id="IPR052751">
    <property type="entry name" value="Plant_MAPKKK"/>
</dbReference>
<comment type="function">
    <text evidence="1">Component of the EKC/KEOPS complex that is required for the formation of a threonylcarbamoyl group on adenosine at position 37 (t(6)A37) in tRNAs that read codons beginning with adenine. The complex is probably involved in the transfer of the threonylcarbamoyl moiety of threonylcarbamoyl-AMP (TC-AMP) to the N6 group of A37. BUD32 has ATPase activity in the context of the EKC/KEOPS complex and likely plays a supporting role to the catalytic subunit KAE1. The EKC/KEOPS complex also promotes both telomere uncapping and telomere elongation. The complex is required for efficient recruitment of transcriptional coactivators.</text>
</comment>
<evidence type="ECO:0000313" key="12">
    <source>
        <dbReference type="Proteomes" id="UP000308549"/>
    </source>
</evidence>
<evidence type="ECO:0000256" key="2">
    <source>
        <dbReference type="ARBA" id="ARBA00011534"/>
    </source>
</evidence>
<dbReference type="AlphaFoldDB" id="A0A4U0TY25"/>
<keyword evidence="12" id="KW-1185">Reference proteome</keyword>
<comment type="caution">
    <text evidence="11">The sequence shown here is derived from an EMBL/GenBank/DDBJ whole genome shotgun (WGS) entry which is preliminary data.</text>
</comment>
<evidence type="ECO:0000256" key="8">
    <source>
        <dbReference type="ARBA" id="ARBA00047899"/>
    </source>
</evidence>
<dbReference type="InterPro" id="IPR001245">
    <property type="entry name" value="Ser-Thr/Tyr_kinase_cat_dom"/>
</dbReference>
<evidence type="ECO:0000256" key="6">
    <source>
        <dbReference type="ARBA" id="ARBA00030980"/>
    </source>
</evidence>
<sequence length="293" mass="32658">MSNDEPQVIWSYLPPGVRAILATGSTSFVGDLGNDQVLKYPLVAEDRTAIEHEAGVYEILGSHPRILPYYGLDPAGLRLGRAANGTLREFLKETPCSARDKLKWSRQLAEAVNYIHTMQVFHCDISPRNCFITDKCDLQLGDFQGKYCAPDGTVHHAYSLEGAKAYLPRHPTRIDHHSDLFAVGSAIYEIMTGHEPYEHLDSIDDLEEIEALFRDQKFPSTEGILAHSVIENCWRQRYDSARECVRDLANYEGQYDHAVCVCGFEGFGFPKSAAAPPPHAATPPARLIRSAVL</sequence>
<dbReference type="EMBL" id="NAJL01000023">
    <property type="protein sequence ID" value="TKA27393.1"/>
    <property type="molecule type" value="Genomic_DNA"/>
</dbReference>
<dbReference type="PROSITE" id="PS00109">
    <property type="entry name" value="PROTEIN_KINASE_TYR"/>
    <property type="match status" value="1"/>
</dbReference>
<evidence type="ECO:0000256" key="3">
    <source>
        <dbReference type="ARBA" id="ARBA00012513"/>
    </source>
</evidence>
<accession>A0A4U0TY25</accession>
<evidence type="ECO:0000256" key="4">
    <source>
        <dbReference type="ARBA" id="ARBA00013948"/>
    </source>
</evidence>
<dbReference type="GO" id="GO:0007165">
    <property type="term" value="P:signal transduction"/>
    <property type="evidence" value="ECO:0007669"/>
    <property type="project" value="TreeGrafter"/>
</dbReference>
<proteinExistence type="predicted"/>
<evidence type="ECO:0000256" key="1">
    <source>
        <dbReference type="ARBA" id="ARBA00003747"/>
    </source>
</evidence>
<comment type="subunit">
    <text evidence="2">Component of the EKC/KEOPS complex composed of at least BUD32, CGI121, GON7, KAE1 and PCC1; the whole complex dimerizes.</text>
</comment>
<dbReference type="GO" id="GO:0004674">
    <property type="term" value="F:protein serine/threonine kinase activity"/>
    <property type="evidence" value="ECO:0007669"/>
    <property type="project" value="UniProtKB-EC"/>
</dbReference>
<gene>
    <name evidence="11" type="ORF">B0A50_05005</name>
</gene>
<dbReference type="Proteomes" id="UP000308549">
    <property type="component" value="Unassembled WGS sequence"/>
</dbReference>
<dbReference type="PANTHER" id="PTHR48011">
    <property type="entry name" value="CCR4-NOT TRANSCRIPTIONAL COMPLEX SUBUNIT CAF120-RELATED"/>
    <property type="match status" value="1"/>
</dbReference>
<reference evidence="11 12" key="1">
    <citation type="submission" date="2017-03" db="EMBL/GenBank/DDBJ databases">
        <title>Genomes of endolithic fungi from Antarctica.</title>
        <authorList>
            <person name="Coleine C."/>
            <person name="Masonjones S."/>
            <person name="Stajich J.E."/>
        </authorList>
    </citation>
    <scope>NUCLEOTIDE SEQUENCE [LARGE SCALE GENOMIC DNA]</scope>
    <source>
        <strain evidence="11 12">CCFEE 6315</strain>
    </source>
</reference>
<dbReference type="PROSITE" id="PS50011">
    <property type="entry name" value="PROTEIN_KINASE_DOM"/>
    <property type="match status" value="1"/>
</dbReference>
<dbReference type="Gene3D" id="1.10.510.10">
    <property type="entry name" value="Transferase(Phosphotransferase) domain 1"/>
    <property type="match status" value="1"/>
</dbReference>
<dbReference type="InterPro" id="IPR011009">
    <property type="entry name" value="Kinase-like_dom_sf"/>
</dbReference>